<dbReference type="Proteomes" id="UP000482960">
    <property type="component" value="Unassembled WGS sequence"/>
</dbReference>
<evidence type="ECO:0000256" key="1">
    <source>
        <dbReference type="SAM" id="Phobius"/>
    </source>
</evidence>
<evidence type="ECO:0000313" key="3">
    <source>
        <dbReference type="Proteomes" id="UP000482960"/>
    </source>
</evidence>
<dbReference type="EMBL" id="BLPG01000001">
    <property type="protein sequence ID" value="GFJ92086.1"/>
    <property type="molecule type" value="Genomic_DNA"/>
</dbReference>
<protein>
    <recommendedName>
        <fullName evidence="4">DUF4878 domain-containing protein</fullName>
    </recommendedName>
</protein>
<reference evidence="2 3" key="2">
    <citation type="submission" date="2020-03" db="EMBL/GenBank/DDBJ databases">
        <authorList>
            <person name="Ichikawa N."/>
            <person name="Kimura A."/>
            <person name="Kitahashi Y."/>
            <person name="Uohara A."/>
        </authorList>
    </citation>
    <scope>NUCLEOTIDE SEQUENCE [LARGE SCALE GENOMIC DNA]</scope>
    <source>
        <strain evidence="2 3">NBRC 108638</strain>
    </source>
</reference>
<accession>A0A6V8LDB8</accession>
<name>A0A6V8LDB8_9ACTN</name>
<dbReference type="AlphaFoldDB" id="A0A6V8LDB8"/>
<sequence length="164" mass="17201">MTLPPDVPAPPPGPGVTPPFAAPPVEGRTARMWLGLGVAALATVLCCGAGGTALVGLVLTQAESLNEQAQTIVGDYFDALSEEKYDAAYDLLCEDAQEDESPQQFAARVAREPKITSYEVGDVKLTTLTVPTDVTYASGSRQTLEVSLAQDRGTGRFEVCGIAE</sequence>
<evidence type="ECO:0000313" key="2">
    <source>
        <dbReference type="EMBL" id="GFJ92086.1"/>
    </source>
</evidence>
<keyword evidence="1" id="KW-1133">Transmembrane helix</keyword>
<organism evidence="2 3">
    <name type="scientific">Phytohabitans rumicis</name>
    <dbReference type="NCBI Taxonomy" id="1076125"/>
    <lineage>
        <taxon>Bacteria</taxon>
        <taxon>Bacillati</taxon>
        <taxon>Actinomycetota</taxon>
        <taxon>Actinomycetes</taxon>
        <taxon>Micromonosporales</taxon>
        <taxon>Micromonosporaceae</taxon>
    </lineage>
</organism>
<evidence type="ECO:0008006" key="4">
    <source>
        <dbReference type="Google" id="ProtNLM"/>
    </source>
</evidence>
<keyword evidence="3" id="KW-1185">Reference proteome</keyword>
<keyword evidence="1" id="KW-0812">Transmembrane</keyword>
<reference evidence="2 3" key="1">
    <citation type="submission" date="2020-03" db="EMBL/GenBank/DDBJ databases">
        <title>Whole genome shotgun sequence of Phytohabitans rumicis NBRC 108638.</title>
        <authorList>
            <person name="Komaki H."/>
            <person name="Tamura T."/>
        </authorList>
    </citation>
    <scope>NUCLEOTIDE SEQUENCE [LARGE SCALE GENOMIC DNA]</scope>
    <source>
        <strain evidence="2 3">NBRC 108638</strain>
    </source>
</reference>
<gene>
    <name evidence="2" type="ORF">Prum_057280</name>
</gene>
<comment type="caution">
    <text evidence="2">The sequence shown here is derived from an EMBL/GenBank/DDBJ whole genome shotgun (WGS) entry which is preliminary data.</text>
</comment>
<feature type="transmembrane region" description="Helical" evidence="1">
    <location>
        <begin position="33"/>
        <end position="59"/>
    </location>
</feature>
<keyword evidence="1" id="KW-0472">Membrane</keyword>
<proteinExistence type="predicted"/>